<comment type="caution">
    <text evidence="2">The sequence shown here is derived from an EMBL/GenBank/DDBJ whole genome shotgun (WGS) entry which is preliminary data.</text>
</comment>
<gene>
    <name evidence="2" type="ORF">GCM10023116_50930</name>
</gene>
<dbReference type="Pfam" id="PF07238">
    <property type="entry name" value="PilZ"/>
    <property type="match status" value="1"/>
</dbReference>
<organism evidence="2 3">
    <name type="scientific">Kistimonas scapharcae</name>
    <dbReference type="NCBI Taxonomy" id="1036133"/>
    <lineage>
        <taxon>Bacteria</taxon>
        <taxon>Pseudomonadati</taxon>
        <taxon>Pseudomonadota</taxon>
        <taxon>Gammaproteobacteria</taxon>
        <taxon>Oceanospirillales</taxon>
        <taxon>Endozoicomonadaceae</taxon>
        <taxon>Kistimonas</taxon>
    </lineage>
</organism>
<evidence type="ECO:0000259" key="1">
    <source>
        <dbReference type="Pfam" id="PF07238"/>
    </source>
</evidence>
<dbReference type="RefSeq" id="WP_211825604.1">
    <property type="nucleotide sequence ID" value="NZ_BAABFL010000481.1"/>
</dbReference>
<feature type="domain" description="PilZ" evidence="1">
    <location>
        <begin position="18"/>
        <end position="90"/>
    </location>
</feature>
<dbReference type="Proteomes" id="UP001500604">
    <property type="component" value="Unassembled WGS sequence"/>
</dbReference>
<keyword evidence="3" id="KW-1185">Reference proteome</keyword>
<evidence type="ECO:0000313" key="3">
    <source>
        <dbReference type="Proteomes" id="UP001500604"/>
    </source>
</evidence>
<protein>
    <submittedName>
        <fullName evidence="2">PilZ domain-containing protein</fullName>
    </submittedName>
</protein>
<dbReference type="EMBL" id="BAABFL010000481">
    <property type="protein sequence ID" value="GAA4652809.1"/>
    <property type="molecule type" value="Genomic_DNA"/>
</dbReference>
<dbReference type="InterPro" id="IPR009875">
    <property type="entry name" value="PilZ_domain"/>
</dbReference>
<name>A0ABP8VA24_9GAMM</name>
<evidence type="ECO:0000313" key="2">
    <source>
        <dbReference type="EMBL" id="GAA4652809.1"/>
    </source>
</evidence>
<reference evidence="3" key="1">
    <citation type="journal article" date="2019" name="Int. J. Syst. Evol. Microbiol.">
        <title>The Global Catalogue of Microorganisms (GCM) 10K type strain sequencing project: providing services to taxonomists for standard genome sequencing and annotation.</title>
        <authorList>
            <consortium name="The Broad Institute Genomics Platform"/>
            <consortium name="The Broad Institute Genome Sequencing Center for Infectious Disease"/>
            <person name="Wu L."/>
            <person name="Ma J."/>
        </authorList>
    </citation>
    <scope>NUCLEOTIDE SEQUENCE [LARGE SCALE GENOMIC DNA]</scope>
    <source>
        <strain evidence="3">JCM 17805</strain>
    </source>
</reference>
<sequence length="120" mass="13952">MARKAISENSHRICSERLAEYLVVYNRCNDMQIGYIGNISRNGLMLITPWMMELGGVYSMRIQLPEPLGGYTVIDFDARCQWCHRDITPDCYDSGYTIIERSEGFEQLVKALQFYFSFQT</sequence>
<accession>A0ABP8VA24</accession>
<proteinExistence type="predicted"/>